<name>A0A1B1MLN0_STRLN</name>
<evidence type="ECO:0000313" key="6">
    <source>
        <dbReference type="EMBL" id="ANS69525.1"/>
    </source>
</evidence>
<keyword evidence="7" id="KW-1185">Reference proteome</keyword>
<evidence type="ECO:0000256" key="1">
    <source>
        <dbReference type="ARBA" id="ARBA00004141"/>
    </source>
</evidence>
<organism evidence="6 7">
    <name type="scientific">Streptomyces lincolnensis</name>
    <dbReference type="NCBI Taxonomy" id="1915"/>
    <lineage>
        <taxon>Bacteria</taxon>
        <taxon>Bacillati</taxon>
        <taxon>Actinomycetota</taxon>
        <taxon>Actinomycetes</taxon>
        <taxon>Kitasatosporales</taxon>
        <taxon>Streptomycetaceae</taxon>
        <taxon>Streptomyces</taxon>
    </lineage>
</organism>
<dbReference type="PATRIC" id="fig|1915.4.peg.8034"/>
<proteinExistence type="inferred from homology"/>
<reference evidence="6 7" key="1">
    <citation type="submission" date="2016-07" db="EMBL/GenBank/DDBJ databases">
        <title>Enhancement of antibiotic productionsby engineered nitrateutilization in actinobacteria.</title>
        <authorList>
            <person name="Meng S.C."/>
        </authorList>
    </citation>
    <scope>NUCLEOTIDE SEQUENCE [LARGE SCALE GENOMIC DNA]</scope>
    <source>
        <strain evidence="6 7">NRRL 2936</strain>
    </source>
</reference>
<keyword evidence="5" id="KW-0520">NAD</keyword>
<dbReference type="Pfam" id="PF00146">
    <property type="entry name" value="NADHdh"/>
    <property type="match status" value="1"/>
</dbReference>
<dbReference type="RefSeq" id="WP_067443080.1">
    <property type="nucleotide sequence ID" value="NZ_CP016438.1"/>
</dbReference>
<evidence type="ECO:0000256" key="5">
    <source>
        <dbReference type="RuleBase" id="RU000471"/>
    </source>
</evidence>
<keyword evidence="2 5" id="KW-0812">Transmembrane</keyword>
<evidence type="ECO:0000256" key="4">
    <source>
        <dbReference type="ARBA" id="ARBA00023136"/>
    </source>
</evidence>
<comment type="similarity">
    <text evidence="5">Belongs to the complex I subunit 1 family.</text>
</comment>
<accession>A0A1B1MLN0</accession>
<evidence type="ECO:0000313" key="7">
    <source>
        <dbReference type="Proteomes" id="UP000092598"/>
    </source>
</evidence>
<dbReference type="STRING" id="1915.SLINC_7301"/>
<evidence type="ECO:0000256" key="3">
    <source>
        <dbReference type="ARBA" id="ARBA00022989"/>
    </source>
</evidence>
<protein>
    <submittedName>
        <fullName evidence="6">Putative NADH dehydrogenase chain H</fullName>
    </submittedName>
</protein>
<dbReference type="PANTHER" id="PTHR11432:SF3">
    <property type="entry name" value="NADH-UBIQUINONE OXIDOREDUCTASE CHAIN 1"/>
    <property type="match status" value="1"/>
</dbReference>
<dbReference type="OrthoDB" id="5185879at2"/>
<dbReference type="EMBL" id="CP016438">
    <property type="protein sequence ID" value="ANS69525.1"/>
    <property type="molecule type" value="Genomic_DNA"/>
</dbReference>
<dbReference type="Proteomes" id="UP000092598">
    <property type="component" value="Chromosome"/>
</dbReference>
<dbReference type="InterPro" id="IPR001694">
    <property type="entry name" value="NADH_UbQ_OxRdtase_su1/FPO"/>
</dbReference>
<keyword evidence="4" id="KW-0472">Membrane</keyword>
<dbReference type="AlphaFoldDB" id="A0A1B1MLN0"/>
<keyword evidence="3" id="KW-1133">Transmembrane helix</keyword>
<dbReference type="KEGG" id="sls:SLINC_7301"/>
<dbReference type="GO" id="GO:0003954">
    <property type="term" value="F:NADH dehydrogenase activity"/>
    <property type="evidence" value="ECO:0007669"/>
    <property type="project" value="TreeGrafter"/>
</dbReference>
<sequence length="314" mass="32986">MPEAAPLWATVVLPVALAVAALVAAGFDAVLSGAAERGPAGSVRETGRRAAAPLREALRLLVQQPRRTTAADRLLGRLGVVLIPVAAVLAGAVLPWGFRAVSDPSVGIVWFNAMEALAWAAVWLAGWGPNSALSLIGGYRFLAQGLAYELPHMFALTTAALGAESLRVGDVVAAQDGVWFVVWMPVAFVVYLLSALAMAFWGPFAHPLARDAAGGAAVELAGVDRLVFLGGRWLLLVVTAGFSVPLFLGGGHGPLLPGWAWTVVKTAAVLMLLVAARRALPVVRMERYMETAWMVLVPLTLVQALVVAVVVLNR</sequence>
<evidence type="ECO:0000256" key="2">
    <source>
        <dbReference type="ARBA" id="ARBA00022692"/>
    </source>
</evidence>
<dbReference type="GO" id="GO:0009060">
    <property type="term" value="P:aerobic respiration"/>
    <property type="evidence" value="ECO:0007669"/>
    <property type="project" value="TreeGrafter"/>
</dbReference>
<dbReference type="PANTHER" id="PTHR11432">
    <property type="entry name" value="NADH DEHYDROGENASE SUBUNIT 1"/>
    <property type="match status" value="1"/>
</dbReference>
<comment type="subcellular location">
    <subcellularLocation>
        <location evidence="5">Cell membrane</location>
        <topology evidence="5">Multi-pass membrane protein</topology>
    </subcellularLocation>
    <subcellularLocation>
        <location evidence="1">Membrane</location>
        <topology evidence="1">Multi-pass membrane protein</topology>
    </subcellularLocation>
</comment>
<gene>
    <name evidence="6" type="ORF">SLINC_7301</name>
</gene>
<dbReference type="GO" id="GO:0005886">
    <property type="term" value="C:plasma membrane"/>
    <property type="evidence" value="ECO:0007669"/>
    <property type="project" value="UniProtKB-SubCell"/>
</dbReference>